<dbReference type="Proteomes" id="UP000053477">
    <property type="component" value="Unassembled WGS sequence"/>
</dbReference>
<dbReference type="GO" id="GO:0019441">
    <property type="term" value="P:L-tryptophan catabolic process to kynurenine"/>
    <property type="evidence" value="ECO:0007669"/>
    <property type="project" value="InterPro"/>
</dbReference>
<dbReference type="EMBL" id="KQ085885">
    <property type="protein sequence ID" value="KLO19603.1"/>
    <property type="molecule type" value="Genomic_DNA"/>
</dbReference>
<dbReference type="Gene3D" id="3.50.30.50">
    <property type="entry name" value="Putative cyclase"/>
    <property type="match status" value="1"/>
</dbReference>
<evidence type="ECO:0000313" key="3">
    <source>
        <dbReference type="Proteomes" id="UP000053477"/>
    </source>
</evidence>
<gene>
    <name evidence="2" type="ORF">SCHPADRAFT_885216</name>
</gene>
<name>A0A0H2SCY0_9AGAM</name>
<dbReference type="AlphaFoldDB" id="A0A0H2SCY0"/>
<evidence type="ECO:0000313" key="2">
    <source>
        <dbReference type="EMBL" id="KLO19603.1"/>
    </source>
</evidence>
<organism evidence="2 3">
    <name type="scientific">Schizopora paradoxa</name>
    <dbReference type="NCBI Taxonomy" id="27342"/>
    <lineage>
        <taxon>Eukaryota</taxon>
        <taxon>Fungi</taxon>
        <taxon>Dikarya</taxon>
        <taxon>Basidiomycota</taxon>
        <taxon>Agaricomycotina</taxon>
        <taxon>Agaricomycetes</taxon>
        <taxon>Hymenochaetales</taxon>
        <taxon>Schizoporaceae</taxon>
        <taxon>Schizopora</taxon>
    </lineage>
</organism>
<dbReference type="InParanoid" id="A0A0H2SCY0"/>
<dbReference type="SUPFAM" id="SSF102198">
    <property type="entry name" value="Putative cyclase"/>
    <property type="match status" value="1"/>
</dbReference>
<evidence type="ECO:0008006" key="4">
    <source>
        <dbReference type="Google" id="ProtNLM"/>
    </source>
</evidence>
<reference evidence="2 3" key="1">
    <citation type="submission" date="2015-04" db="EMBL/GenBank/DDBJ databases">
        <title>Complete genome sequence of Schizopora paradoxa KUC8140, a cosmopolitan wood degrader in East Asia.</title>
        <authorList>
            <consortium name="DOE Joint Genome Institute"/>
            <person name="Min B."/>
            <person name="Park H."/>
            <person name="Jang Y."/>
            <person name="Kim J.-J."/>
            <person name="Kim K.H."/>
            <person name="Pangilinan J."/>
            <person name="Lipzen A."/>
            <person name="Riley R."/>
            <person name="Grigoriev I.V."/>
            <person name="Spatafora J.W."/>
            <person name="Choi I.-G."/>
        </authorList>
    </citation>
    <scope>NUCLEOTIDE SEQUENCE [LARGE SCALE GENOMIC DNA]</scope>
    <source>
        <strain evidence="2 3">KUC8140</strain>
    </source>
</reference>
<comment type="similarity">
    <text evidence="1">Belongs to the Cyclase 1 superfamily.</text>
</comment>
<protein>
    <recommendedName>
        <fullName evidence="4">Cyclase</fullName>
    </recommendedName>
</protein>
<accession>A0A0H2SCY0</accession>
<dbReference type="PANTHER" id="PTHR34861:SF10">
    <property type="entry name" value="CYCLASE"/>
    <property type="match status" value="1"/>
</dbReference>
<dbReference type="PANTHER" id="PTHR34861">
    <property type="match status" value="1"/>
</dbReference>
<dbReference type="InterPro" id="IPR007325">
    <property type="entry name" value="KFase/CYL"/>
</dbReference>
<dbReference type="Pfam" id="PF04199">
    <property type="entry name" value="Cyclase"/>
    <property type="match status" value="1"/>
</dbReference>
<evidence type="ECO:0000256" key="1">
    <source>
        <dbReference type="ARBA" id="ARBA00007865"/>
    </source>
</evidence>
<keyword evidence="3" id="KW-1185">Reference proteome</keyword>
<dbReference type="InterPro" id="IPR037175">
    <property type="entry name" value="KFase_sf"/>
</dbReference>
<dbReference type="STRING" id="27342.A0A0H2SCY0"/>
<dbReference type="OrthoDB" id="5396at2759"/>
<sequence>MAGNSLKTAAARAMSIVDHLSTHRPKVTEYRERDWKDLPSFKELPNYKNFSGCAWGVWGEGDELGTVNLLTKDVVLEATKEIRTGETVSLNWPINFPEKPLFTRRTPEITVISRRPDYPARDDEIHMNSQSGSQWDCLRHFGVLEHHVFYQNHHQDTIPLGPITTPDPLKVDPEKIKLGVHNWANHGICGRGVFLDLVKFFTKDGTVPLPYDPWTTHPISAADITAVANAQGVQFRQGDILILRVGHIQKYYASSQEEKDRISSTPEEFAGIEQSEEMKAFLWDNHFAAIASDQPAMESWPPKDMNFMHQTILGMWGMPLGEMFDCEKLSKVCAETGRYTFFFSSWPLNILGGCASPPNAAAYF</sequence>
<dbReference type="GO" id="GO:0004061">
    <property type="term" value="F:arylformamidase activity"/>
    <property type="evidence" value="ECO:0007669"/>
    <property type="project" value="InterPro"/>
</dbReference>
<proteinExistence type="inferred from homology"/>